<keyword evidence="6" id="KW-0325">Glycoprotein</keyword>
<evidence type="ECO:0000256" key="1">
    <source>
        <dbReference type="ARBA" id="ARBA00004370"/>
    </source>
</evidence>
<dbReference type="PANTHER" id="PTHR23412:SF6">
    <property type="entry name" value="MESOTHELIN"/>
    <property type="match status" value="1"/>
</dbReference>
<dbReference type="AlphaFoldDB" id="A0A4Z2HW38"/>
<keyword evidence="8" id="KW-1185">Reference proteome</keyword>
<dbReference type="InterPro" id="IPR026664">
    <property type="entry name" value="Stereocilin-rel"/>
</dbReference>
<accession>A0A4Z2HW38</accession>
<evidence type="ECO:0000256" key="4">
    <source>
        <dbReference type="ARBA" id="ARBA00022889"/>
    </source>
</evidence>
<keyword evidence="4" id="KW-0130">Cell adhesion</keyword>
<sequence>MAFPSGISDEQVQVLGSVSRVASLNDIAKWNVTKVDTLAALMKADDGSWETAKSKAIITKYLNTPGNSLGSTELNSIDSNLCSLDTSTLKTITTQSMSNAKPLNVASCSSEQKKVLYEISNTSFSSQNPGYYNLITPYLGGAPVTDVRALSNLNISMSVDVLQSLDSNVIKDLTVNDVKSLMGTHLNDLKTFENATAVKAWTNNQTQADLDTPNAGVSMHPPATIAYHLKSRKTNQHGPPQRVYLFRLESLLSRNEPIRDYLNSRSTSRTQEPLFITEAGKGATRSWCLHRFRQVLARSGIPPESYSGH</sequence>
<name>A0A4Z2HW38_9TELE</name>
<comment type="subcellular location">
    <subcellularLocation>
        <location evidence="1">Membrane</location>
    </subcellularLocation>
</comment>
<dbReference type="OrthoDB" id="9329195at2759"/>
<comment type="similarity">
    <text evidence="2">Belongs to the mesothelin family.</text>
</comment>
<proteinExistence type="inferred from homology"/>
<dbReference type="GO" id="GO:0009986">
    <property type="term" value="C:cell surface"/>
    <property type="evidence" value="ECO:0007669"/>
    <property type="project" value="TreeGrafter"/>
</dbReference>
<dbReference type="GO" id="GO:0007160">
    <property type="term" value="P:cell-matrix adhesion"/>
    <property type="evidence" value="ECO:0007669"/>
    <property type="project" value="TreeGrafter"/>
</dbReference>
<comment type="caution">
    <text evidence="7">The sequence shown here is derived from an EMBL/GenBank/DDBJ whole genome shotgun (WGS) entry which is preliminary data.</text>
</comment>
<dbReference type="PANTHER" id="PTHR23412">
    <property type="entry name" value="STEREOCILIN RELATED"/>
    <property type="match status" value="1"/>
</dbReference>
<reference evidence="7 8" key="1">
    <citation type="submission" date="2019-03" db="EMBL/GenBank/DDBJ databases">
        <title>First draft genome of Liparis tanakae, snailfish: a comprehensive survey of snailfish specific genes.</title>
        <authorList>
            <person name="Kim W."/>
            <person name="Song I."/>
            <person name="Jeong J.-H."/>
            <person name="Kim D."/>
            <person name="Kim S."/>
            <person name="Ryu S."/>
            <person name="Song J.Y."/>
            <person name="Lee S.K."/>
        </authorList>
    </citation>
    <scope>NUCLEOTIDE SEQUENCE [LARGE SCALE GENOMIC DNA]</scope>
    <source>
        <tissue evidence="7">Muscle</tissue>
    </source>
</reference>
<evidence type="ECO:0000256" key="3">
    <source>
        <dbReference type="ARBA" id="ARBA00022729"/>
    </source>
</evidence>
<organism evidence="7 8">
    <name type="scientific">Liparis tanakae</name>
    <name type="common">Tanaka's snailfish</name>
    <dbReference type="NCBI Taxonomy" id="230148"/>
    <lineage>
        <taxon>Eukaryota</taxon>
        <taxon>Metazoa</taxon>
        <taxon>Chordata</taxon>
        <taxon>Craniata</taxon>
        <taxon>Vertebrata</taxon>
        <taxon>Euteleostomi</taxon>
        <taxon>Actinopterygii</taxon>
        <taxon>Neopterygii</taxon>
        <taxon>Teleostei</taxon>
        <taxon>Neoteleostei</taxon>
        <taxon>Acanthomorphata</taxon>
        <taxon>Eupercaria</taxon>
        <taxon>Perciformes</taxon>
        <taxon>Cottioidei</taxon>
        <taxon>Cottales</taxon>
        <taxon>Liparidae</taxon>
        <taxon>Liparis</taxon>
    </lineage>
</organism>
<keyword evidence="3" id="KW-0732">Signal</keyword>
<dbReference type="EMBL" id="SRLO01000169">
    <property type="protein sequence ID" value="TNN69907.1"/>
    <property type="molecule type" value="Genomic_DNA"/>
</dbReference>
<evidence type="ECO:0000313" key="7">
    <source>
        <dbReference type="EMBL" id="TNN69907.1"/>
    </source>
</evidence>
<evidence type="ECO:0000256" key="5">
    <source>
        <dbReference type="ARBA" id="ARBA00023136"/>
    </source>
</evidence>
<evidence type="ECO:0000256" key="2">
    <source>
        <dbReference type="ARBA" id="ARBA00011016"/>
    </source>
</evidence>
<evidence type="ECO:0000313" key="8">
    <source>
        <dbReference type="Proteomes" id="UP000314294"/>
    </source>
</evidence>
<keyword evidence="5" id="KW-0472">Membrane</keyword>
<dbReference type="Pfam" id="PF06060">
    <property type="entry name" value="Mesothelin"/>
    <property type="match status" value="1"/>
</dbReference>
<gene>
    <name evidence="7" type="primary">Msln</name>
    <name evidence="7" type="ORF">EYF80_019780</name>
</gene>
<dbReference type="Proteomes" id="UP000314294">
    <property type="component" value="Unassembled WGS sequence"/>
</dbReference>
<protein>
    <submittedName>
        <fullName evidence="7">Mesothelin</fullName>
    </submittedName>
</protein>
<dbReference type="GO" id="GO:0016020">
    <property type="term" value="C:membrane"/>
    <property type="evidence" value="ECO:0007669"/>
    <property type="project" value="UniProtKB-SubCell"/>
</dbReference>
<evidence type="ECO:0000256" key="6">
    <source>
        <dbReference type="ARBA" id="ARBA00023180"/>
    </source>
</evidence>
<dbReference type="InterPro" id="IPR010335">
    <property type="entry name" value="Mesothelin"/>
</dbReference>